<dbReference type="EMBL" id="OX451737">
    <property type="protein sequence ID" value="CAI8600981.1"/>
    <property type="molecule type" value="Genomic_DNA"/>
</dbReference>
<evidence type="ECO:0000313" key="1">
    <source>
        <dbReference type="EMBL" id="CAI8600981.1"/>
    </source>
</evidence>
<keyword evidence="2" id="KW-1185">Reference proteome</keyword>
<reference evidence="1 2" key="1">
    <citation type="submission" date="2023-01" db="EMBL/GenBank/DDBJ databases">
        <authorList>
            <person name="Kreplak J."/>
        </authorList>
    </citation>
    <scope>NUCLEOTIDE SEQUENCE [LARGE SCALE GENOMIC DNA]</scope>
</reference>
<proteinExistence type="predicted"/>
<dbReference type="Proteomes" id="UP001157006">
    <property type="component" value="Chromosome 2"/>
</dbReference>
<sequence length="119" mass="12648">MAGRGNGRNDDAIAEALGMLAGVLGGNQQGAVIGADRQLGNFQRNNPPLFKGAHDPEEVGVEDVTMSVKQMNLAVKDGAVVFMLYSAIEAEGKTKSDGFPVVNEFPEVFPEDLPFLIQT</sequence>
<protein>
    <submittedName>
        <fullName evidence="1">Uncharacterized protein</fullName>
    </submittedName>
</protein>
<dbReference type="AlphaFoldDB" id="A0AAV0ZTM5"/>
<gene>
    <name evidence="1" type="ORF">VFH_II250240</name>
</gene>
<accession>A0AAV0ZTM5</accession>
<evidence type="ECO:0000313" key="2">
    <source>
        <dbReference type="Proteomes" id="UP001157006"/>
    </source>
</evidence>
<organism evidence="1 2">
    <name type="scientific">Vicia faba</name>
    <name type="common">Broad bean</name>
    <name type="synonym">Faba vulgaris</name>
    <dbReference type="NCBI Taxonomy" id="3906"/>
    <lineage>
        <taxon>Eukaryota</taxon>
        <taxon>Viridiplantae</taxon>
        <taxon>Streptophyta</taxon>
        <taxon>Embryophyta</taxon>
        <taxon>Tracheophyta</taxon>
        <taxon>Spermatophyta</taxon>
        <taxon>Magnoliopsida</taxon>
        <taxon>eudicotyledons</taxon>
        <taxon>Gunneridae</taxon>
        <taxon>Pentapetalae</taxon>
        <taxon>rosids</taxon>
        <taxon>fabids</taxon>
        <taxon>Fabales</taxon>
        <taxon>Fabaceae</taxon>
        <taxon>Papilionoideae</taxon>
        <taxon>50 kb inversion clade</taxon>
        <taxon>NPAAA clade</taxon>
        <taxon>Hologalegina</taxon>
        <taxon>IRL clade</taxon>
        <taxon>Fabeae</taxon>
        <taxon>Vicia</taxon>
    </lineage>
</organism>
<name>A0AAV0ZTM5_VICFA</name>